<organism evidence="2 3">
    <name type="scientific">Austropuccinia psidii MF-1</name>
    <dbReference type="NCBI Taxonomy" id="1389203"/>
    <lineage>
        <taxon>Eukaryota</taxon>
        <taxon>Fungi</taxon>
        <taxon>Dikarya</taxon>
        <taxon>Basidiomycota</taxon>
        <taxon>Pucciniomycotina</taxon>
        <taxon>Pucciniomycetes</taxon>
        <taxon>Pucciniales</taxon>
        <taxon>Sphaerophragmiaceae</taxon>
        <taxon>Austropuccinia</taxon>
    </lineage>
</organism>
<evidence type="ECO:0000313" key="3">
    <source>
        <dbReference type="Proteomes" id="UP000765509"/>
    </source>
</evidence>
<feature type="compositionally biased region" description="Basic residues" evidence="1">
    <location>
        <begin position="75"/>
        <end position="86"/>
    </location>
</feature>
<name>A0A9Q3KAK0_9BASI</name>
<dbReference type="EMBL" id="AVOT02101013">
    <property type="protein sequence ID" value="MBW0577634.1"/>
    <property type="molecule type" value="Genomic_DNA"/>
</dbReference>
<evidence type="ECO:0000256" key="1">
    <source>
        <dbReference type="SAM" id="MobiDB-lite"/>
    </source>
</evidence>
<accession>A0A9Q3KAK0</accession>
<comment type="caution">
    <text evidence="2">The sequence shown here is derived from an EMBL/GenBank/DDBJ whole genome shotgun (WGS) entry which is preliminary data.</text>
</comment>
<evidence type="ECO:0000313" key="2">
    <source>
        <dbReference type="EMBL" id="MBW0577634.1"/>
    </source>
</evidence>
<feature type="region of interest" description="Disordered" evidence="1">
    <location>
        <begin position="75"/>
        <end position="129"/>
    </location>
</feature>
<dbReference type="AlphaFoldDB" id="A0A9Q3KAK0"/>
<feature type="compositionally biased region" description="Polar residues" evidence="1">
    <location>
        <begin position="11"/>
        <end position="23"/>
    </location>
</feature>
<proteinExistence type="predicted"/>
<keyword evidence="3" id="KW-1185">Reference proteome</keyword>
<dbReference type="Proteomes" id="UP000765509">
    <property type="component" value="Unassembled WGS sequence"/>
</dbReference>
<protein>
    <submittedName>
        <fullName evidence="2">Uncharacterized protein</fullName>
    </submittedName>
</protein>
<sequence>MYVSEGPGSTPEISSKANPQSKVPSGFLFNPMDSNKPFGKGKQPFLNIPSGSRPHVGHKKGVDFHELHAPLPLVYRKKVTRHHHSYATKPRTSHASSSREKIKDDEDENMSPAQSETKGERRRENFMAH</sequence>
<gene>
    <name evidence="2" type="ORF">O181_117349</name>
</gene>
<feature type="region of interest" description="Disordered" evidence="1">
    <location>
        <begin position="1"/>
        <end position="63"/>
    </location>
</feature>
<reference evidence="2" key="1">
    <citation type="submission" date="2021-03" db="EMBL/GenBank/DDBJ databases">
        <title>Draft genome sequence of rust myrtle Austropuccinia psidii MF-1, a brazilian biotype.</title>
        <authorList>
            <person name="Quecine M.C."/>
            <person name="Pachon D.M.R."/>
            <person name="Bonatelli M.L."/>
            <person name="Correr F.H."/>
            <person name="Franceschini L.M."/>
            <person name="Leite T.F."/>
            <person name="Margarido G.R.A."/>
            <person name="Almeida C.A."/>
            <person name="Ferrarezi J.A."/>
            <person name="Labate C.A."/>
        </authorList>
    </citation>
    <scope>NUCLEOTIDE SEQUENCE</scope>
    <source>
        <strain evidence="2">MF-1</strain>
    </source>
</reference>
<feature type="compositionally biased region" description="Basic and acidic residues" evidence="1">
    <location>
        <begin position="117"/>
        <end position="129"/>
    </location>
</feature>